<keyword evidence="3" id="KW-1185">Reference proteome</keyword>
<name>A0A650CJZ5_SULOH</name>
<dbReference type="Proteomes" id="UP000427373">
    <property type="component" value="Chromosome"/>
</dbReference>
<evidence type="ECO:0000313" key="3">
    <source>
        <dbReference type="Proteomes" id="UP000427373"/>
    </source>
</evidence>
<dbReference type="AlphaFoldDB" id="A0A650CJZ5"/>
<reference evidence="1 4" key="2">
    <citation type="submission" date="2020-08" db="EMBL/GenBank/DDBJ databases">
        <title>Genomic Encyclopedia of Type Strains, Phase IV (KMG-IV): sequencing the most valuable type-strain genomes for metagenomic binning, comparative biology and taxonomic classification.</title>
        <authorList>
            <person name="Goeker M."/>
        </authorList>
    </citation>
    <scope>NUCLEOTIDE SEQUENCE [LARGE SCALE GENOMIC DNA]</scope>
    <source>
        <strain evidence="1 4">DSM 12421</strain>
    </source>
</reference>
<dbReference type="EMBL" id="JACHFY010000004">
    <property type="protein sequence ID" value="MBB5253481.1"/>
    <property type="molecule type" value="Genomic_DNA"/>
</dbReference>
<dbReference type="RefSeq" id="WP_010980241.1">
    <property type="nucleotide sequence ID" value="NZ_CP045484.1"/>
</dbReference>
<dbReference type="OrthoDB" id="36293at2157"/>
<gene>
    <name evidence="2" type="ORF">D1869_11825</name>
    <name evidence="1" type="ORF">HNQ62_001242</name>
</gene>
<sequence>MSENVKPIYARGFFNMNYLGETTQLTIFYYEDNEHYYASLNKEELKKELHKLKNNMQYFLDQEIIKINGKRVKAKVLFVRLGLLKINIPYIEFIIRFKGNLHKGENIYEDLYEEEIVEYPYEAIWILPGKIVSYSISGKVKTKNNILFLKVKKGTRISGNEKIKFVM</sequence>
<protein>
    <submittedName>
        <fullName evidence="2">Uncharacterized protein</fullName>
    </submittedName>
</protein>
<dbReference type="EMBL" id="CP045484">
    <property type="protein sequence ID" value="QGR17787.1"/>
    <property type="molecule type" value="Genomic_DNA"/>
</dbReference>
<evidence type="ECO:0000313" key="1">
    <source>
        <dbReference type="EMBL" id="MBB5253481.1"/>
    </source>
</evidence>
<accession>A0A650CJZ5</accession>
<evidence type="ECO:0000313" key="4">
    <source>
        <dbReference type="Proteomes" id="UP000582213"/>
    </source>
</evidence>
<dbReference type="GeneID" id="1460234"/>
<dbReference type="GeneID" id="42801943"/>
<evidence type="ECO:0000313" key="2">
    <source>
        <dbReference type="EMBL" id="QGR17787.1"/>
    </source>
</evidence>
<proteinExistence type="predicted"/>
<organism evidence="2 3">
    <name type="scientific">Sulfurisphaera ohwakuensis</name>
    <dbReference type="NCBI Taxonomy" id="69656"/>
    <lineage>
        <taxon>Archaea</taxon>
        <taxon>Thermoproteota</taxon>
        <taxon>Thermoprotei</taxon>
        <taxon>Sulfolobales</taxon>
        <taxon>Sulfolobaceae</taxon>
        <taxon>Sulfurisphaera</taxon>
    </lineage>
</organism>
<reference evidence="2 3" key="1">
    <citation type="submission" date="2019-10" db="EMBL/GenBank/DDBJ databases">
        <title>Genome Sequences from Six Type Strain Members of the Archaeal Family Sulfolobaceae: Acidianus ambivalens, Acidianus infernus, Metallosphaera prunae, Stygiolobus azoricus, Sulfolobus metallicus, and Sulfurisphaera ohwakuensis.</title>
        <authorList>
            <person name="Counts J.A."/>
            <person name="Kelly R.M."/>
        </authorList>
    </citation>
    <scope>NUCLEOTIDE SEQUENCE [LARGE SCALE GENOMIC DNA]</scope>
    <source>
        <strain evidence="2 3">TA-1</strain>
    </source>
</reference>
<dbReference type="Proteomes" id="UP000582213">
    <property type="component" value="Unassembled WGS sequence"/>
</dbReference>
<dbReference type="KEGG" id="soh:D1869_11825"/>